<proteinExistence type="predicted"/>
<name>A0A2P6QWS6_ROSCH</name>
<evidence type="ECO:0000313" key="2">
    <source>
        <dbReference type="Proteomes" id="UP000238479"/>
    </source>
</evidence>
<dbReference type="EMBL" id="PDCK01000042">
    <property type="protein sequence ID" value="PRQ38604.1"/>
    <property type="molecule type" value="Genomic_DNA"/>
</dbReference>
<dbReference type="Gramene" id="PRQ38604">
    <property type="protein sequence ID" value="PRQ38604"/>
    <property type="gene ID" value="RchiOBHm_Chr4g0415851"/>
</dbReference>
<dbReference type="Proteomes" id="UP000238479">
    <property type="component" value="Chromosome 4"/>
</dbReference>
<reference evidence="1 2" key="1">
    <citation type="journal article" date="2018" name="Nat. Genet.">
        <title>The Rosa genome provides new insights in the design of modern roses.</title>
        <authorList>
            <person name="Bendahmane M."/>
        </authorList>
    </citation>
    <scope>NUCLEOTIDE SEQUENCE [LARGE SCALE GENOMIC DNA]</scope>
    <source>
        <strain evidence="2">cv. Old Blush</strain>
    </source>
</reference>
<evidence type="ECO:0000313" key="1">
    <source>
        <dbReference type="EMBL" id="PRQ38604.1"/>
    </source>
</evidence>
<protein>
    <submittedName>
        <fullName evidence="1">Uncharacterized protein</fullName>
    </submittedName>
</protein>
<comment type="caution">
    <text evidence="1">The sequence shown here is derived from an EMBL/GenBank/DDBJ whole genome shotgun (WGS) entry which is preliminary data.</text>
</comment>
<dbReference type="AlphaFoldDB" id="A0A2P6QWS6"/>
<organism evidence="1 2">
    <name type="scientific">Rosa chinensis</name>
    <name type="common">China rose</name>
    <dbReference type="NCBI Taxonomy" id="74649"/>
    <lineage>
        <taxon>Eukaryota</taxon>
        <taxon>Viridiplantae</taxon>
        <taxon>Streptophyta</taxon>
        <taxon>Embryophyta</taxon>
        <taxon>Tracheophyta</taxon>
        <taxon>Spermatophyta</taxon>
        <taxon>Magnoliopsida</taxon>
        <taxon>eudicotyledons</taxon>
        <taxon>Gunneridae</taxon>
        <taxon>Pentapetalae</taxon>
        <taxon>rosids</taxon>
        <taxon>fabids</taxon>
        <taxon>Rosales</taxon>
        <taxon>Rosaceae</taxon>
        <taxon>Rosoideae</taxon>
        <taxon>Rosoideae incertae sedis</taxon>
        <taxon>Rosa</taxon>
    </lineage>
</organism>
<gene>
    <name evidence="1" type="ORF">RchiOBHm_Chr4g0415851</name>
</gene>
<keyword evidence="2" id="KW-1185">Reference proteome</keyword>
<accession>A0A2P6QWS6</accession>
<sequence length="44" mass="5058">MKVHEVFHDIALYRPTSEFNKLDASRGSVIAWPVKYIKVNLAVN</sequence>